<evidence type="ECO:0000313" key="2">
    <source>
        <dbReference type="EMBL" id="GAA0919811.1"/>
    </source>
</evidence>
<sequence>MGKAAVLALRAVLAVLFVGSVFVQTVMMPLLAIDMNGLKPEYAHLRTPVLVIMILGITSAQVVLVCVWRLVTMVRRGTVFSHAAFRYVDIVTGAFAAAALLVFALAVVLAPGEAVAPGIVLLICGVSLAALGVALIVLVLRTLLAQAVARDVEAARMRAELAGVI</sequence>
<feature type="transmembrane region" description="Helical" evidence="1">
    <location>
        <begin position="83"/>
        <end position="109"/>
    </location>
</feature>
<feature type="transmembrane region" description="Helical" evidence="1">
    <location>
        <begin position="115"/>
        <end position="140"/>
    </location>
</feature>
<dbReference type="Pfam" id="PF11188">
    <property type="entry name" value="DUF2975"/>
    <property type="match status" value="1"/>
</dbReference>
<evidence type="ECO:0000256" key="1">
    <source>
        <dbReference type="SAM" id="Phobius"/>
    </source>
</evidence>
<dbReference type="EMBL" id="BAAAHG010000033">
    <property type="protein sequence ID" value="GAA0919811.1"/>
    <property type="molecule type" value="Genomic_DNA"/>
</dbReference>
<dbReference type="RefSeq" id="WP_344051306.1">
    <property type="nucleotide sequence ID" value="NZ_BAAAHG010000033.1"/>
</dbReference>
<evidence type="ECO:0000313" key="3">
    <source>
        <dbReference type="Proteomes" id="UP001501005"/>
    </source>
</evidence>
<gene>
    <name evidence="2" type="ORF">GCM10009549_38120</name>
</gene>
<name>A0ABP3ZG66_9ACTN</name>
<keyword evidence="1" id="KW-0472">Membrane</keyword>
<keyword evidence="3" id="KW-1185">Reference proteome</keyword>
<dbReference type="Proteomes" id="UP001501005">
    <property type="component" value="Unassembled WGS sequence"/>
</dbReference>
<dbReference type="InterPro" id="IPR021354">
    <property type="entry name" value="DUF2975"/>
</dbReference>
<keyword evidence="1" id="KW-1133">Transmembrane helix</keyword>
<feature type="transmembrane region" description="Helical" evidence="1">
    <location>
        <begin position="49"/>
        <end position="71"/>
    </location>
</feature>
<accession>A0ABP3ZG66</accession>
<keyword evidence="1" id="KW-0812">Transmembrane</keyword>
<proteinExistence type="predicted"/>
<protein>
    <submittedName>
        <fullName evidence="2">DUF2975 domain-containing protein</fullName>
    </submittedName>
</protein>
<comment type="caution">
    <text evidence="2">The sequence shown here is derived from an EMBL/GenBank/DDBJ whole genome shotgun (WGS) entry which is preliminary data.</text>
</comment>
<reference evidence="3" key="1">
    <citation type="journal article" date="2019" name="Int. J. Syst. Evol. Microbiol.">
        <title>The Global Catalogue of Microorganisms (GCM) 10K type strain sequencing project: providing services to taxonomists for standard genome sequencing and annotation.</title>
        <authorList>
            <consortium name="The Broad Institute Genomics Platform"/>
            <consortium name="The Broad Institute Genome Sequencing Center for Infectious Disease"/>
            <person name="Wu L."/>
            <person name="Ma J."/>
        </authorList>
    </citation>
    <scope>NUCLEOTIDE SEQUENCE [LARGE SCALE GENOMIC DNA]</scope>
    <source>
        <strain evidence="3">JCM 10673</strain>
    </source>
</reference>
<organism evidence="2 3">
    <name type="scientific">Streptomyces thermoalcalitolerans</name>
    <dbReference type="NCBI Taxonomy" id="65605"/>
    <lineage>
        <taxon>Bacteria</taxon>
        <taxon>Bacillati</taxon>
        <taxon>Actinomycetota</taxon>
        <taxon>Actinomycetes</taxon>
        <taxon>Kitasatosporales</taxon>
        <taxon>Streptomycetaceae</taxon>
        <taxon>Streptomyces</taxon>
    </lineage>
</organism>